<keyword evidence="2" id="KW-1185">Reference proteome</keyword>
<protein>
    <submittedName>
        <fullName evidence="1">Uncharacterized protein</fullName>
    </submittedName>
</protein>
<evidence type="ECO:0000313" key="2">
    <source>
        <dbReference type="Proteomes" id="UP001433508"/>
    </source>
</evidence>
<feature type="non-terminal residue" evidence="1">
    <location>
        <position position="58"/>
    </location>
</feature>
<accession>A0ACC3SQQ8</accession>
<reference evidence="2" key="1">
    <citation type="journal article" date="2024" name="Front. Bioeng. Biotechnol.">
        <title>Genome-scale model development and genomic sequencing of the oleaginous clade Lipomyces.</title>
        <authorList>
            <person name="Czajka J.J."/>
            <person name="Han Y."/>
            <person name="Kim J."/>
            <person name="Mondo S.J."/>
            <person name="Hofstad B.A."/>
            <person name="Robles A."/>
            <person name="Haridas S."/>
            <person name="Riley R."/>
            <person name="LaButti K."/>
            <person name="Pangilinan J."/>
            <person name="Andreopoulos W."/>
            <person name="Lipzen A."/>
            <person name="Yan J."/>
            <person name="Wang M."/>
            <person name="Ng V."/>
            <person name="Grigoriev I.V."/>
            <person name="Spatafora J.W."/>
            <person name="Magnuson J.K."/>
            <person name="Baker S.E."/>
            <person name="Pomraning K.R."/>
        </authorList>
    </citation>
    <scope>NUCLEOTIDE SEQUENCE [LARGE SCALE GENOMIC DNA]</scope>
    <source>
        <strain evidence="2">CBS 7786</strain>
    </source>
</reference>
<gene>
    <name evidence="1" type="ORF">V1525DRAFT_392229</name>
</gene>
<name>A0ACC3SQQ8_LIPKO</name>
<organism evidence="1 2">
    <name type="scientific">Lipomyces kononenkoae</name>
    <name type="common">Yeast</name>
    <dbReference type="NCBI Taxonomy" id="34357"/>
    <lineage>
        <taxon>Eukaryota</taxon>
        <taxon>Fungi</taxon>
        <taxon>Dikarya</taxon>
        <taxon>Ascomycota</taxon>
        <taxon>Saccharomycotina</taxon>
        <taxon>Lipomycetes</taxon>
        <taxon>Lipomycetales</taxon>
        <taxon>Lipomycetaceae</taxon>
        <taxon>Lipomyces</taxon>
    </lineage>
</organism>
<sequence length="58" mass="6547">MSELDHLLLEAGGHAWADEVKKGYVRAAVNQSLRDRLITIEEKATYEGYCLQIKNIAD</sequence>
<comment type="caution">
    <text evidence="1">The sequence shown here is derived from an EMBL/GenBank/DDBJ whole genome shotgun (WGS) entry which is preliminary data.</text>
</comment>
<dbReference type="Proteomes" id="UP001433508">
    <property type="component" value="Unassembled WGS sequence"/>
</dbReference>
<evidence type="ECO:0000313" key="1">
    <source>
        <dbReference type="EMBL" id="KAK9233706.1"/>
    </source>
</evidence>
<proteinExistence type="predicted"/>
<dbReference type="EMBL" id="MU971674">
    <property type="protein sequence ID" value="KAK9233706.1"/>
    <property type="molecule type" value="Genomic_DNA"/>
</dbReference>